<evidence type="ECO:0000313" key="3">
    <source>
        <dbReference type="EMBL" id="KAE9122375.1"/>
    </source>
</evidence>
<reference evidence="7 8" key="1">
    <citation type="submission" date="2018-08" db="EMBL/GenBank/DDBJ databases">
        <title>Genomic investigation of the strawberry pathogen Phytophthora fragariae indicates pathogenicity is determined by transcriptional variation in three key races.</title>
        <authorList>
            <person name="Adams T.M."/>
            <person name="Armitage A.D."/>
            <person name="Sobczyk M.K."/>
            <person name="Bates H.J."/>
            <person name="Dunwell J.M."/>
            <person name="Nellist C.F."/>
            <person name="Harrison R.J."/>
        </authorList>
    </citation>
    <scope>NUCLEOTIDE SEQUENCE [LARGE SCALE GENOMIC DNA]</scope>
    <source>
        <strain evidence="5 7">NOV-27</strain>
        <strain evidence="4 8">NOV-5</strain>
        <strain evidence="3 9">NOV-71</strain>
        <strain evidence="6 10">NOV-77</strain>
        <strain evidence="2 11">ONT-3</strain>
    </source>
</reference>
<evidence type="ECO:0000313" key="8">
    <source>
        <dbReference type="Proteomes" id="UP000440732"/>
    </source>
</evidence>
<name>A0A6A3SRB9_9STRA</name>
<evidence type="ECO:0000313" key="5">
    <source>
        <dbReference type="EMBL" id="KAE9212392.1"/>
    </source>
</evidence>
<accession>A0A6A3SRB9</accession>
<proteinExistence type="predicted"/>
<protein>
    <recommendedName>
        <fullName evidence="12">Ig-like domain-containing protein</fullName>
    </recommendedName>
</protein>
<keyword evidence="1" id="KW-0732">Signal</keyword>
<organism evidence="3 9">
    <name type="scientific">Phytophthora fragariae</name>
    <dbReference type="NCBI Taxonomy" id="53985"/>
    <lineage>
        <taxon>Eukaryota</taxon>
        <taxon>Sar</taxon>
        <taxon>Stramenopiles</taxon>
        <taxon>Oomycota</taxon>
        <taxon>Peronosporomycetes</taxon>
        <taxon>Peronosporales</taxon>
        <taxon>Peronosporaceae</taxon>
        <taxon>Phytophthora</taxon>
    </lineage>
</organism>
<dbReference type="Proteomes" id="UP000440732">
    <property type="component" value="Unassembled WGS sequence"/>
</dbReference>
<comment type="caution">
    <text evidence="3">The sequence shown here is derived from an EMBL/GenBank/DDBJ whole genome shotgun (WGS) entry which is preliminary data.</text>
</comment>
<evidence type="ECO:0000313" key="2">
    <source>
        <dbReference type="EMBL" id="KAE9113516.1"/>
    </source>
</evidence>
<evidence type="ECO:0008006" key="12">
    <source>
        <dbReference type="Google" id="ProtNLM"/>
    </source>
</evidence>
<dbReference type="EMBL" id="QXFX01000497">
    <property type="protein sequence ID" value="KAE9113516.1"/>
    <property type="molecule type" value="Genomic_DNA"/>
</dbReference>
<dbReference type="Proteomes" id="UP000441208">
    <property type="component" value="Unassembled WGS sequence"/>
</dbReference>
<evidence type="ECO:0000313" key="4">
    <source>
        <dbReference type="EMBL" id="KAE9145120.1"/>
    </source>
</evidence>
<evidence type="ECO:0000313" key="7">
    <source>
        <dbReference type="Proteomes" id="UP000433483"/>
    </source>
</evidence>
<dbReference type="Proteomes" id="UP000486351">
    <property type="component" value="Unassembled WGS sequence"/>
</dbReference>
<evidence type="ECO:0000313" key="9">
    <source>
        <dbReference type="Proteomes" id="UP000441208"/>
    </source>
</evidence>
<dbReference type="Proteomes" id="UP000433483">
    <property type="component" value="Unassembled WGS sequence"/>
</dbReference>
<dbReference type="Proteomes" id="UP000488956">
    <property type="component" value="Unassembled WGS sequence"/>
</dbReference>
<dbReference type="EMBL" id="QXGA01000492">
    <property type="protein sequence ID" value="KAE9145120.1"/>
    <property type="molecule type" value="Genomic_DNA"/>
</dbReference>
<evidence type="ECO:0000313" key="10">
    <source>
        <dbReference type="Proteomes" id="UP000486351"/>
    </source>
</evidence>
<evidence type="ECO:0000256" key="1">
    <source>
        <dbReference type="SAM" id="SignalP"/>
    </source>
</evidence>
<dbReference type="EMBL" id="QXFZ01000297">
    <property type="protein sequence ID" value="KAE9122375.1"/>
    <property type="molecule type" value="Genomic_DNA"/>
</dbReference>
<keyword evidence="7" id="KW-1185">Reference proteome</keyword>
<evidence type="ECO:0000313" key="6">
    <source>
        <dbReference type="EMBL" id="KAE9343039.1"/>
    </source>
</evidence>
<dbReference type="EMBL" id="QXFY01000484">
    <property type="protein sequence ID" value="KAE9343039.1"/>
    <property type="molecule type" value="Genomic_DNA"/>
</dbReference>
<evidence type="ECO:0000313" key="11">
    <source>
        <dbReference type="Proteomes" id="UP000488956"/>
    </source>
</evidence>
<feature type="chain" id="PRO_5036380579" description="Ig-like domain-containing protein" evidence="1">
    <location>
        <begin position="23"/>
        <end position="63"/>
    </location>
</feature>
<dbReference type="AlphaFoldDB" id="A0A6A3SRB9"/>
<feature type="signal peptide" evidence="1">
    <location>
        <begin position="1"/>
        <end position="22"/>
    </location>
</feature>
<dbReference type="EMBL" id="QXGB01000509">
    <property type="protein sequence ID" value="KAE9212392.1"/>
    <property type="molecule type" value="Genomic_DNA"/>
</dbReference>
<sequence length="63" mass="6749">MGGCIRQLGLICVLKLPSLVLRISPTIRTMREVVSAHSPTTCALRACSSNNKLGNSSPPLLSW</sequence>
<gene>
    <name evidence="5" type="ORF">PF005_g10621</name>
    <name evidence="4" type="ORF">PF006_g10000</name>
    <name evidence="3" type="ORF">PF007_g7481</name>
    <name evidence="6" type="ORF">PF008_g9877</name>
    <name evidence="2" type="ORF">PF010_g10043</name>
</gene>